<proteinExistence type="predicted"/>
<gene>
    <name evidence="1" type="ORF">LCGC14_0378370</name>
</gene>
<sequence length="124" mass="13189">MALIRLSDERGVPGDFVTELSPFPTRDVPLRRIPLSGGQLGLVVSTNVVALTVPDAATSAEMYVRTASVTFIRTSGLIPSATAGFQADATDIIVLRSRDECLEFKAIRVSADATLDAEYFGEAA</sequence>
<evidence type="ECO:0000313" key="1">
    <source>
        <dbReference type="EMBL" id="KKN75599.1"/>
    </source>
</evidence>
<reference evidence="1" key="1">
    <citation type="journal article" date="2015" name="Nature">
        <title>Complex archaea that bridge the gap between prokaryotes and eukaryotes.</title>
        <authorList>
            <person name="Spang A."/>
            <person name="Saw J.H."/>
            <person name="Jorgensen S.L."/>
            <person name="Zaremba-Niedzwiedzka K."/>
            <person name="Martijn J."/>
            <person name="Lind A.E."/>
            <person name="van Eijk R."/>
            <person name="Schleper C."/>
            <person name="Guy L."/>
            <person name="Ettema T.J."/>
        </authorList>
    </citation>
    <scope>NUCLEOTIDE SEQUENCE</scope>
</reference>
<name>A0A0F9T8N9_9ZZZZ</name>
<protein>
    <submittedName>
        <fullName evidence="1">Uncharacterized protein</fullName>
    </submittedName>
</protein>
<comment type="caution">
    <text evidence="1">The sequence shown here is derived from an EMBL/GenBank/DDBJ whole genome shotgun (WGS) entry which is preliminary data.</text>
</comment>
<dbReference type="AlphaFoldDB" id="A0A0F9T8N9"/>
<organism evidence="1">
    <name type="scientific">marine sediment metagenome</name>
    <dbReference type="NCBI Taxonomy" id="412755"/>
    <lineage>
        <taxon>unclassified sequences</taxon>
        <taxon>metagenomes</taxon>
        <taxon>ecological metagenomes</taxon>
    </lineage>
</organism>
<dbReference type="EMBL" id="LAZR01000306">
    <property type="protein sequence ID" value="KKN75599.1"/>
    <property type="molecule type" value="Genomic_DNA"/>
</dbReference>
<accession>A0A0F9T8N9</accession>